<evidence type="ECO:0000259" key="3">
    <source>
        <dbReference type="Pfam" id="PF12850"/>
    </source>
</evidence>
<dbReference type="Pfam" id="PF12850">
    <property type="entry name" value="Metallophos_2"/>
    <property type="match status" value="1"/>
</dbReference>
<evidence type="ECO:0000313" key="4">
    <source>
        <dbReference type="EMBL" id="MYL63973.1"/>
    </source>
</evidence>
<dbReference type="PANTHER" id="PTHR11124">
    <property type="entry name" value="VACUOLAR SORTING PROTEIN VPS29"/>
    <property type="match status" value="1"/>
</dbReference>
<reference evidence="4 5" key="1">
    <citation type="submission" date="2019-11" db="EMBL/GenBank/DDBJ databases">
        <title>Genome sequences of 17 halophilic strains isolated from different environments.</title>
        <authorList>
            <person name="Furrow R.E."/>
        </authorList>
    </citation>
    <scope>NUCLEOTIDE SEQUENCE [LARGE SCALE GENOMIC DNA]</scope>
    <source>
        <strain evidence="4 5">22506_14_FS</strain>
    </source>
</reference>
<accession>A0A845EZI5</accession>
<dbReference type="Gene3D" id="3.60.21.10">
    <property type="match status" value="1"/>
</dbReference>
<dbReference type="EMBL" id="WMEY01000003">
    <property type="protein sequence ID" value="MYL63973.1"/>
    <property type="molecule type" value="Genomic_DNA"/>
</dbReference>
<dbReference type="InterPro" id="IPR000979">
    <property type="entry name" value="Phosphodiesterase_MJ0936/Vps29"/>
</dbReference>
<evidence type="ECO:0000313" key="5">
    <source>
        <dbReference type="Proteomes" id="UP000447833"/>
    </source>
</evidence>
<dbReference type="InterPro" id="IPR029052">
    <property type="entry name" value="Metallo-depent_PP-like"/>
</dbReference>
<dbReference type="NCBIfam" id="TIGR00040">
    <property type="entry name" value="yfcE"/>
    <property type="match status" value="1"/>
</dbReference>
<dbReference type="RefSeq" id="WP_160919434.1">
    <property type="nucleotide sequence ID" value="NZ_WMEY01000003.1"/>
</dbReference>
<comment type="cofactor">
    <cofactor evidence="2">
        <name>a divalent metal cation</name>
        <dbReference type="ChEBI" id="CHEBI:60240"/>
    </cofactor>
</comment>
<proteinExistence type="inferred from homology"/>
<name>A0A845EZI5_9BACL</name>
<keyword evidence="2" id="KW-0479">Metal-binding</keyword>
<feature type="domain" description="Calcineurin-like phosphoesterase" evidence="3">
    <location>
        <begin position="1"/>
        <end position="150"/>
    </location>
</feature>
<dbReference type="EC" id="3.1.4.-" evidence="2"/>
<evidence type="ECO:0000256" key="1">
    <source>
        <dbReference type="ARBA" id="ARBA00008950"/>
    </source>
</evidence>
<dbReference type="SUPFAM" id="SSF56300">
    <property type="entry name" value="Metallo-dependent phosphatases"/>
    <property type="match status" value="1"/>
</dbReference>
<dbReference type="GO" id="GO:0016787">
    <property type="term" value="F:hydrolase activity"/>
    <property type="evidence" value="ECO:0007669"/>
    <property type="project" value="UniProtKB-UniRule"/>
</dbReference>
<comment type="caution">
    <text evidence="4">The sequence shown here is derived from an EMBL/GenBank/DDBJ whole genome shotgun (WGS) entry which is preliminary data.</text>
</comment>
<comment type="similarity">
    <text evidence="1 2">Belongs to the metallophosphoesterase superfamily. YfcE family.</text>
</comment>
<sequence>MNVIIVSDTHMPRMAKQLPEVLRNELRGADLIIHLGDWKTKQVYEELKSFAPVTGVYGNVDEAFFIEQFNDKLVLDMESHRIGITHGHGKGKTTEQRVIAQFENEDVEIILFGHSHFPLHKEYEGRILFNPGSPTDKRKQSHYSFGKLSVVRNQPLCIEHVFFLKK</sequence>
<gene>
    <name evidence="4" type="ORF">GLW07_11495</name>
</gene>
<evidence type="ECO:0000256" key="2">
    <source>
        <dbReference type="RuleBase" id="RU362039"/>
    </source>
</evidence>
<dbReference type="InterPro" id="IPR024654">
    <property type="entry name" value="Calcineurin-like_PHP_lpxH"/>
</dbReference>
<organism evidence="4 5">
    <name type="scientific">Guptibacillus hwajinpoensis</name>
    <dbReference type="NCBI Taxonomy" id="208199"/>
    <lineage>
        <taxon>Bacteria</taxon>
        <taxon>Bacillati</taxon>
        <taxon>Bacillota</taxon>
        <taxon>Bacilli</taxon>
        <taxon>Bacillales</taxon>
        <taxon>Guptibacillaceae</taxon>
        <taxon>Guptibacillus</taxon>
    </lineage>
</organism>
<dbReference type="Proteomes" id="UP000447833">
    <property type="component" value="Unassembled WGS sequence"/>
</dbReference>
<protein>
    <recommendedName>
        <fullName evidence="2">Phosphoesterase</fullName>
        <ecNumber evidence="2">3.1.4.-</ecNumber>
    </recommendedName>
</protein>
<dbReference type="GO" id="GO:0046872">
    <property type="term" value="F:metal ion binding"/>
    <property type="evidence" value="ECO:0007669"/>
    <property type="project" value="UniProtKB-KW"/>
</dbReference>
<dbReference type="AlphaFoldDB" id="A0A845EZI5"/>